<comment type="pathway">
    <text evidence="5 7">Cofactor biosynthesis; NAD(+) biosynthesis; quinolinate from L-kynurenine: step 2/3.</text>
</comment>
<comment type="caution">
    <text evidence="5">Lacks conserved residue(s) required for the propagation of feature annotation.</text>
</comment>
<dbReference type="AlphaFoldDB" id="A0A1I3MPQ7"/>
<dbReference type="GO" id="GO:0005737">
    <property type="term" value="C:cytoplasm"/>
    <property type="evidence" value="ECO:0007669"/>
    <property type="project" value="UniProtKB-UniRule"/>
</dbReference>
<evidence type="ECO:0000256" key="6">
    <source>
        <dbReference type="NCBIfam" id="TIGR01814"/>
    </source>
</evidence>
<comment type="similarity">
    <text evidence="5 7">Belongs to the kynureninase family.</text>
</comment>
<comment type="pathway">
    <text evidence="5 7">Amino-acid degradation; L-kynurenine degradation; L-alanine and anthranilate from L-kynurenine: step 1/1.</text>
</comment>
<reference evidence="8 9" key="1">
    <citation type="submission" date="2016-10" db="EMBL/GenBank/DDBJ databases">
        <authorList>
            <person name="de Groot N.N."/>
        </authorList>
    </citation>
    <scope>NUCLEOTIDE SEQUENCE [LARGE SCALE GENOMIC DNA]</scope>
    <source>
        <strain evidence="8 9">DSM 44468</strain>
    </source>
</reference>
<keyword evidence="9" id="KW-1185">Reference proteome</keyword>
<proteinExistence type="inferred from homology"/>
<feature type="binding site" evidence="5">
    <location>
        <position position="218"/>
    </location>
    <ligand>
        <name>pyridoxal 5'-phosphate</name>
        <dbReference type="ChEBI" id="CHEBI:597326"/>
    </ligand>
</feature>
<dbReference type="GO" id="GO:0019805">
    <property type="term" value="P:quinolinate biosynthetic process"/>
    <property type="evidence" value="ECO:0007669"/>
    <property type="project" value="UniProtKB-UniRule"/>
</dbReference>
<gene>
    <name evidence="5" type="primary">kynU</name>
    <name evidence="8" type="ORF">SAMN05421835_102420</name>
</gene>
<comment type="function">
    <text evidence="5 7">Catalyzes the cleavage of L-kynurenine (L-Kyn) and L-3-hydroxykynurenine (L-3OHKyn) into anthranilic acid (AA) and 3-hydroxyanthranilic acid (3-OHAA), respectively.</text>
</comment>
<dbReference type="Pfam" id="PF22580">
    <property type="entry name" value="KYNU_C"/>
    <property type="match status" value="1"/>
</dbReference>
<evidence type="ECO:0000256" key="1">
    <source>
        <dbReference type="ARBA" id="ARBA00022642"/>
    </source>
</evidence>
<feature type="binding site" evidence="5">
    <location>
        <begin position="124"/>
        <end position="127"/>
    </location>
    <ligand>
        <name>pyridoxal 5'-phosphate</name>
        <dbReference type="ChEBI" id="CHEBI:597326"/>
    </ligand>
</feature>
<evidence type="ECO:0000256" key="3">
    <source>
        <dbReference type="ARBA" id="ARBA00022898"/>
    </source>
</evidence>
<dbReference type="HAMAP" id="MF_01970">
    <property type="entry name" value="Kynureninase"/>
    <property type="match status" value="1"/>
</dbReference>
<comment type="cofactor">
    <cofactor evidence="5 7">
        <name>pyridoxal 5'-phosphate</name>
        <dbReference type="ChEBI" id="CHEBI:597326"/>
    </cofactor>
</comment>
<evidence type="ECO:0000256" key="2">
    <source>
        <dbReference type="ARBA" id="ARBA00022801"/>
    </source>
</evidence>
<dbReference type="GO" id="GO:0030429">
    <property type="term" value="F:kynureninase activity"/>
    <property type="evidence" value="ECO:0007669"/>
    <property type="project" value="UniProtKB-UniRule"/>
</dbReference>
<keyword evidence="4" id="KW-0045">Antibiotic biosynthesis</keyword>
<dbReference type="PANTHER" id="PTHR14084">
    <property type="entry name" value="KYNURENINASE"/>
    <property type="match status" value="1"/>
</dbReference>
<dbReference type="InterPro" id="IPR015422">
    <property type="entry name" value="PyrdxlP-dep_Trfase_small"/>
</dbReference>
<feature type="modified residue" description="N6-(pyridoxal phosphate)lysine" evidence="5">
    <location>
        <position position="219"/>
    </location>
</feature>
<dbReference type="InterPro" id="IPR015421">
    <property type="entry name" value="PyrdxlP-dep_Trfase_major"/>
</dbReference>
<dbReference type="GO" id="GO:0043420">
    <property type="term" value="P:anthranilate metabolic process"/>
    <property type="evidence" value="ECO:0007669"/>
    <property type="project" value="TreeGrafter"/>
</dbReference>
<evidence type="ECO:0000256" key="4">
    <source>
        <dbReference type="ARBA" id="ARBA00023194"/>
    </source>
</evidence>
<dbReference type="SUPFAM" id="SSF53383">
    <property type="entry name" value="PLP-dependent transferases"/>
    <property type="match status" value="1"/>
</dbReference>
<feature type="binding site" evidence="5">
    <location>
        <position position="97"/>
    </location>
    <ligand>
        <name>pyridoxal 5'-phosphate</name>
        <dbReference type="ChEBI" id="CHEBI:597326"/>
    </ligand>
</feature>
<dbReference type="UniPathway" id="UPA00334">
    <property type="reaction ID" value="UER00455"/>
</dbReference>
<dbReference type="InterPro" id="IPR015424">
    <property type="entry name" value="PyrdxlP-dep_Trfase"/>
</dbReference>
<comment type="catalytic activity">
    <reaction evidence="7">
        <text>3-hydroxy-L-kynurenine + H2O = 3-hydroxyanthranilate + L-alanine + H(+)</text>
        <dbReference type="Rhea" id="RHEA:25143"/>
        <dbReference type="ChEBI" id="CHEBI:15377"/>
        <dbReference type="ChEBI" id="CHEBI:15378"/>
        <dbReference type="ChEBI" id="CHEBI:36559"/>
        <dbReference type="ChEBI" id="CHEBI:57972"/>
        <dbReference type="ChEBI" id="CHEBI:58125"/>
        <dbReference type="EC" id="3.7.1.3"/>
    </reaction>
</comment>
<name>A0A1I3MPQ7_9PSEU</name>
<dbReference type="Gene3D" id="3.40.640.10">
    <property type="entry name" value="Type I PLP-dependent aspartate aminotransferase-like (Major domain)"/>
    <property type="match status" value="1"/>
</dbReference>
<accession>A0A1I3MPQ7</accession>
<protein>
    <recommendedName>
        <fullName evidence="5 6">Kynureninase</fullName>
        <ecNumber evidence="5 6">3.7.1.3</ecNumber>
    </recommendedName>
    <alternativeName>
        <fullName evidence="5">L-kynurenine hydrolase</fullName>
    </alternativeName>
</protein>
<dbReference type="GO" id="GO:0097053">
    <property type="term" value="P:L-kynurenine catabolic process"/>
    <property type="evidence" value="ECO:0007669"/>
    <property type="project" value="UniProtKB-UniRule"/>
</dbReference>
<dbReference type="EMBL" id="FORP01000002">
    <property type="protein sequence ID" value="SFI98911.1"/>
    <property type="molecule type" value="Genomic_DNA"/>
</dbReference>
<dbReference type="NCBIfam" id="TIGR01814">
    <property type="entry name" value="kynureninase"/>
    <property type="match status" value="1"/>
</dbReference>
<evidence type="ECO:0000256" key="5">
    <source>
        <dbReference type="HAMAP-Rule" id="MF_01970"/>
    </source>
</evidence>
<dbReference type="GO" id="GO:0019441">
    <property type="term" value="P:L-tryptophan catabolic process to kynurenine"/>
    <property type="evidence" value="ECO:0007669"/>
    <property type="project" value="TreeGrafter"/>
</dbReference>
<dbReference type="STRING" id="115433.SAMN05421835_102420"/>
<evidence type="ECO:0000313" key="9">
    <source>
        <dbReference type="Proteomes" id="UP000199025"/>
    </source>
</evidence>
<dbReference type="PIRSF" id="PIRSF038800">
    <property type="entry name" value="KYNU"/>
    <property type="match status" value="1"/>
</dbReference>
<feature type="binding site" evidence="5">
    <location>
        <position position="248"/>
    </location>
    <ligand>
        <name>pyridoxal 5'-phosphate</name>
        <dbReference type="ChEBI" id="CHEBI:597326"/>
    </ligand>
</feature>
<dbReference type="FunFam" id="3.40.640.10:FF:000107">
    <property type="entry name" value="Kynureninase"/>
    <property type="match status" value="1"/>
</dbReference>
<feature type="binding site" evidence="5">
    <location>
        <position position="196"/>
    </location>
    <ligand>
        <name>pyridoxal 5'-phosphate</name>
        <dbReference type="ChEBI" id="CHEBI:597326"/>
    </ligand>
</feature>
<dbReference type="PANTHER" id="PTHR14084:SF0">
    <property type="entry name" value="KYNURENINASE"/>
    <property type="match status" value="1"/>
</dbReference>
<dbReference type="Gene3D" id="3.90.1150.10">
    <property type="entry name" value="Aspartate Aminotransferase, domain 1"/>
    <property type="match status" value="1"/>
</dbReference>
<keyword evidence="2 5" id="KW-0378">Hydrolase</keyword>
<dbReference type="EC" id="3.7.1.3" evidence="5 6"/>
<comment type="subunit">
    <text evidence="5 7">Homodimer.</text>
</comment>
<dbReference type="RefSeq" id="WP_091504717.1">
    <property type="nucleotide sequence ID" value="NZ_CBDQZW010000007.1"/>
</dbReference>
<dbReference type="OrthoDB" id="9812626at2"/>
<evidence type="ECO:0000256" key="7">
    <source>
        <dbReference type="PIRNR" id="PIRNR038800"/>
    </source>
</evidence>
<feature type="binding site" evidence="5">
    <location>
        <position position="274"/>
    </location>
    <ligand>
        <name>pyridoxal 5'-phosphate</name>
        <dbReference type="ChEBI" id="CHEBI:597326"/>
    </ligand>
</feature>
<dbReference type="GO" id="GO:0030170">
    <property type="term" value="F:pyridoxal phosphate binding"/>
    <property type="evidence" value="ECO:0007669"/>
    <property type="project" value="UniProtKB-UniRule"/>
</dbReference>
<dbReference type="GO" id="GO:0017000">
    <property type="term" value="P:antibiotic biosynthetic process"/>
    <property type="evidence" value="ECO:0007669"/>
    <property type="project" value="UniProtKB-KW"/>
</dbReference>
<comment type="catalytic activity">
    <reaction evidence="5 7">
        <text>L-kynurenine + H2O = anthranilate + L-alanine + H(+)</text>
        <dbReference type="Rhea" id="RHEA:16813"/>
        <dbReference type="ChEBI" id="CHEBI:15377"/>
        <dbReference type="ChEBI" id="CHEBI:15378"/>
        <dbReference type="ChEBI" id="CHEBI:16567"/>
        <dbReference type="ChEBI" id="CHEBI:57959"/>
        <dbReference type="ChEBI" id="CHEBI:57972"/>
        <dbReference type="EC" id="3.7.1.3"/>
    </reaction>
</comment>
<evidence type="ECO:0000313" key="8">
    <source>
        <dbReference type="EMBL" id="SFI98911.1"/>
    </source>
</evidence>
<keyword evidence="3 5" id="KW-0663">Pyridoxal phosphate</keyword>
<dbReference type="GO" id="GO:0009435">
    <property type="term" value="P:NAD+ biosynthetic process"/>
    <property type="evidence" value="ECO:0007669"/>
    <property type="project" value="UniProtKB-UniRule"/>
</dbReference>
<dbReference type="UniPathway" id="UPA00253">
    <property type="reaction ID" value="UER00329"/>
</dbReference>
<feature type="binding site" evidence="5">
    <location>
        <position position="96"/>
    </location>
    <ligand>
        <name>pyridoxal 5'-phosphate</name>
        <dbReference type="ChEBI" id="CHEBI:597326"/>
    </ligand>
</feature>
<sequence length="390" mass="41798">MSLGQEAAELDARDPLAGKRAEFDLDPQLAYLDGNSLGAPPRTVAARMDEVVRKQWAGRLIRSWDEGWWDAPQRIGDRIAPLVGAAPGQVVVGDSTSVNLFKVLVAAVRLNPGRPEIVVDATTFPTDGYVAESAARLTGHEIRRVTPAEMPAAVSERTAAALVNHVDYRSGRLHDLPGITAGLHAAGALAVWDLCHSVGAVPVELDAAGVDLAVGCTYKFLNGGPGAPAFCYVPVRWQERFDQPLPGWAGHADPFGMSEEYTGKAGIGRARAGTPDILSMLALDAALDVWADVSIAQVREKALSLGDFFLRCLDELVPAAEVLTPRDHASRGNQLSVRWPDAQHVMAAMAESDIIGDFRPPDVLRFGLAALYTRYGDVLRAARFLSGWPG</sequence>
<organism evidence="8 9">
    <name type="scientific">Amycolatopsis sacchari</name>
    <dbReference type="NCBI Taxonomy" id="115433"/>
    <lineage>
        <taxon>Bacteria</taxon>
        <taxon>Bacillati</taxon>
        <taxon>Actinomycetota</taxon>
        <taxon>Actinomycetes</taxon>
        <taxon>Pseudonocardiales</taxon>
        <taxon>Pseudonocardiaceae</taxon>
        <taxon>Amycolatopsis</taxon>
    </lineage>
</organism>
<keyword evidence="1 5" id="KW-0662">Pyridine nucleotide biosynthesis</keyword>
<feature type="binding site" evidence="5">
    <location>
        <position position="193"/>
    </location>
    <ligand>
        <name>pyridoxal 5'-phosphate</name>
        <dbReference type="ChEBI" id="CHEBI:597326"/>
    </ligand>
</feature>
<dbReference type="InterPro" id="IPR010111">
    <property type="entry name" value="Kynureninase"/>
</dbReference>
<dbReference type="Proteomes" id="UP000199025">
    <property type="component" value="Unassembled WGS sequence"/>
</dbReference>